<comment type="caution">
    <text evidence="10">The sequence shown here is derived from an EMBL/GenBank/DDBJ whole genome shotgun (WGS) entry which is preliminary data.</text>
</comment>
<evidence type="ECO:0000256" key="2">
    <source>
        <dbReference type="ARBA" id="ARBA00022723"/>
    </source>
</evidence>
<proteinExistence type="predicted"/>
<feature type="compositionally biased region" description="Low complexity" evidence="8">
    <location>
        <begin position="143"/>
        <end position="161"/>
    </location>
</feature>
<gene>
    <name evidence="10" type="ORF">QBC46DRAFT_320042</name>
</gene>
<evidence type="ECO:0000313" key="11">
    <source>
        <dbReference type="Proteomes" id="UP001303473"/>
    </source>
</evidence>
<dbReference type="GO" id="GO:0000981">
    <property type="term" value="F:DNA-binding transcription factor activity, RNA polymerase II-specific"/>
    <property type="evidence" value="ECO:0007669"/>
    <property type="project" value="InterPro"/>
</dbReference>
<organism evidence="10 11">
    <name type="scientific">Diplogelasinospora grovesii</name>
    <dbReference type="NCBI Taxonomy" id="303347"/>
    <lineage>
        <taxon>Eukaryota</taxon>
        <taxon>Fungi</taxon>
        <taxon>Dikarya</taxon>
        <taxon>Ascomycota</taxon>
        <taxon>Pezizomycotina</taxon>
        <taxon>Sordariomycetes</taxon>
        <taxon>Sordariomycetidae</taxon>
        <taxon>Sordariales</taxon>
        <taxon>Diplogelasinosporaceae</taxon>
        <taxon>Diplogelasinospora</taxon>
    </lineage>
</organism>
<keyword evidence="7" id="KW-0539">Nucleus</keyword>
<dbReference type="InterPro" id="IPR007219">
    <property type="entry name" value="XnlR_reg_dom"/>
</dbReference>
<feature type="compositionally biased region" description="Basic and acidic residues" evidence="8">
    <location>
        <begin position="129"/>
        <end position="142"/>
    </location>
</feature>
<keyword evidence="5" id="KW-0238">DNA-binding</keyword>
<dbReference type="CDD" id="cd00067">
    <property type="entry name" value="GAL4"/>
    <property type="match status" value="1"/>
</dbReference>
<feature type="domain" description="Zn(2)-C6 fungal-type" evidence="9">
    <location>
        <begin position="52"/>
        <end position="84"/>
    </location>
</feature>
<evidence type="ECO:0000313" key="10">
    <source>
        <dbReference type="EMBL" id="KAK3937214.1"/>
    </source>
</evidence>
<evidence type="ECO:0000256" key="7">
    <source>
        <dbReference type="ARBA" id="ARBA00023242"/>
    </source>
</evidence>
<keyword evidence="4" id="KW-0805">Transcription regulation</keyword>
<reference evidence="11" key="1">
    <citation type="journal article" date="2023" name="Mol. Phylogenet. Evol.">
        <title>Genome-scale phylogeny and comparative genomics of the fungal order Sordariales.</title>
        <authorList>
            <person name="Hensen N."/>
            <person name="Bonometti L."/>
            <person name="Westerberg I."/>
            <person name="Brannstrom I.O."/>
            <person name="Guillou S."/>
            <person name="Cros-Aarteil S."/>
            <person name="Calhoun S."/>
            <person name="Haridas S."/>
            <person name="Kuo A."/>
            <person name="Mondo S."/>
            <person name="Pangilinan J."/>
            <person name="Riley R."/>
            <person name="LaButti K."/>
            <person name="Andreopoulos B."/>
            <person name="Lipzen A."/>
            <person name="Chen C."/>
            <person name="Yan M."/>
            <person name="Daum C."/>
            <person name="Ng V."/>
            <person name="Clum A."/>
            <person name="Steindorff A."/>
            <person name="Ohm R.A."/>
            <person name="Martin F."/>
            <person name="Silar P."/>
            <person name="Natvig D.O."/>
            <person name="Lalanne C."/>
            <person name="Gautier V."/>
            <person name="Ament-Velasquez S.L."/>
            <person name="Kruys A."/>
            <person name="Hutchinson M.I."/>
            <person name="Powell A.J."/>
            <person name="Barry K."/>
            <person name="Miller A.N."/>
            <person name="Grigoriev I.V."/>
            <person name="Debuchy R."/>
            <person name="Gladieux P."/>
            <person name="Hiltunen Thoren M."/>
            <person name="Johannesson H."/>
        </authorList>
    </citation>
    <scope>NUCLEOTIDE SEQUENCE [LARGE SCALE GENOMIC DNA]</scope>
    <source>
        <strain evidence="11">CBS 340.73</strain>
    </source>
</reference>
<keyword evidence="11" id="KW-1185">Reference proteome</keyword>
<sequence>MTTSKTSSHVDGKSSSKSAVAIDLTGTEDHTAASQTSRQSSKAQIRHRASVACASCRERRIRCVVPEGAAECTQCKRAGTECIIKNDDERRRPISKAYMTSLASRISMLEGMLKEKGVEPPPAVHPPRTRHEAQARQQEEAARQQSQSEQGQSEQGQSEQGQSEDEHHITESSITMEALATPELHNEPPGFEQFESFFADSLVYQPLEEEVSQWRDMEDKKEDVFARLLSTKAGLTRDQYSGILRFFGPTANYHLQADSLPCAQVREPPEQVRRAERVIRSFTNSTHDYLMDCFWDHYNTIFRVVDRAAFEAGRDVDDPSMYSSLLHITVLAAGYRFADRDREDVGKIAVGNWESALQREAKFMLDIEVERPGGIPSVQAFLILADLEFGVGRDSTGWMYSGMANRLAFDIGLHVECSSDSIPEAEVQVRRQLMTACLLFDRCWALLLSRPTNIKMRDVGIKMAKGSSLLSPVDLTGLGTTTSKATDDQVHGQLVDLMELAGRITDNIAAVSPNNSPAGDAEDKAYLRLLALDGQLQKWYHALPEHLTWKPANIKTAPFSFFLLHQQYHTCMILLHRPWAKSDTTLSDFNIDGQQQSIVSDQRALLARKICTQHAIRISQIFWQHRQRFDGRKISFTAYHHAGTAAVALIAALAHPSGTGTDRQNLHKFLELLLAAISDMSVAYQPALRMHGLLRTMLVTVVSGNANSAFGIVDLSKAFAPTGAMLNSCSVLFGNDPQWSVGAALNFPDRAGSSTLPPSRRQSDADIVDEMQSARKRRRVSPSLASRRASMFTPSPPLSVCSSSVGSQHQPSYLTPPRSSHGEKMFGGITSRTTHPCSPFLDLLAGSAIIDLDFETAEKNSCDEAVMSVPGPLPIATPPSSEEDLDLSILDPPTNKSDGHSPAPQQQPANEGGADQEEDVDMTIAEWLASPSTCLPPKSTTTTTTTTTSTTAITVATPDPGSVPSVTVQSPSPIAGSPAPSFSAPISISGSGSGSGSGAGAGSGSGSPPSIYSGSRFTPDKTMSMSPGGSAKRQKRVSFNDGKFNDGEGNKTCITGGLTAMMDWMANEVGLPAVDTTPAPPSPPLSLNELVQSVVKETSTSNGRSTTRNFELDFLSI</sequence>
<dbReference type="GO" id="GO:0008270">
    <property type="term" value="F:zinc ion binding"/>
    <property type="evidence" value="ECO:0007669"/>
    <property type="project" value="InterPro"/>
</dbReference>
<evidence type="ECO:0000256" key="5">
    <source>
        <dbReference type="ARBA" id="ARBA00023125"/>
    </source>
</evidence>
<dbReference type="InterPro" id="IPR036864">
    <property type="entry name" value="Zn2-C6_fun-type_DNA-bd_sf"/>
</dbReference>
<feature type="region of interest" description="Disordered" evidence="8">
    <location>
        <begin position="751"/>
        <end position="826"/>
    </location>
</feature>
<feature type="compositionally biased region" description="Low complexity" evidence="8">
    <location>
        <begin position="939"/>
        <end position="951"/>
    </location>
</feature>
<feature type="compositionally biased region" description="Low complexity" evidence="8">
    <location>
        <begin position="798"/>
        <end position="807"/>
    </location>
</feature>
<dbReference type="AlphaFoldDB" id="A0AAN6N2K3"/>
<dbReference type="EMBL" id="MU853860">
    <property type="protein sequence ID" value="KAK3937214.1"/>
    <property type="molecule type" value="Genomic_DNA"/>
</dbReference>
<dbReference type="GO" id="GO:0005634">
    <property type="term" value="C:nucleus"/>
    <property type="evidence" value="ECO:0007669"/>
    <property type="project" value="UniProtKB-SubCell"/>
</dbReference>
<feature type="region of interest" description="Disordered" evidence="8">
    <location>
        <begin position="116"/>
        <end position="171"/>
    </location>
</feature>
<keyword evidence="6" id="KW-0804">Transcription</keyword>
<evidence type="ECO:0000256" key="6">
    <source>
        <dbReference type="ARBA" id="ARBA00023163"/>
    </source>
</evidence>
<dbReference type="SUPFAM" id="SSF57701">
    <property type="entry name" value="Zn2/Cys6 DNA-binding domain"/>
    <property type="match status" value="1"/>
</dbReference>
<dbReference type="PROSITE" id="PS50048">
    <property type="entry name" value="ZN2_CY6_FUNGAL_2"/>
    <property type="match status" value="1"/>
</dbReference>
<dbReference type="Gene3D" id="4.10.240.10">
    <property type="entry name" value="Zn(2)-C6 fungal-type DNA-binding domain"/>
    <property type="match status" value="1"/>
</dbReference>
<feature type="region of interest" description="Disordered" evidence="8">
    <location>
        <begin position="27"/>
        <end position="46"/>
    </location>
</feature>
<dbReference type="Pfam" id="PF04082">
    <property type="entry name" value="Fungal_trans"/>
    <property type="match status" value="1"/>
</dbReference>
<feature type="region of interest" description="Disordered" evidence="8">
    <location>
        <begin position="929"/>
        <end position="1050"/>
    </location>
</feature>
<dbReference type="GO" id="GO:0006351">
    <property type="term" value="P:DNA-templated transcription"/>
    <property type="evidence" value="ECO:0007669"/>
    <property type="project" value="InterPro"/>
</dbReference>
<accession>A0AAN6N2K3</accession>
<evidence type="ECO:0000256" key="8">
    <source>
        <dbReference type="SAM" id="MobiDB-lite"/>
    </source>
</evidence>
<dbReference type="Pfam" id="PF00172">
    <property type="entry name" value="Zn_clus"/>
    <property type="match status" value="1"/>
</dbReference>
<feature type="compositionally biased region" description="Low complexity" evidence="8">
    <location>
        <begin position="1006"/>
        <end position="1015"/>
    </location>
</feature>
<comment type="subcellular location">
    <subcellularLocation>
        <location evidence="1">Nucleus</location>
    </subcellularLocation>
</comment>
<dbReference type="InterPro" id="IPR051615">
    <property type="entry name" value="Transcr_Regulatory_Elem"/>
</dbReference>
<evidence type="ECO:0000256" key="3">
    <source>
        <dbReference type="ARBA" id="ARBA00022833"/>
    </source>
</evidence>
<feature type="compositionally biased region" description="Polar residues" evidence="8">
    <location>
        <begin position="32"/>
        <end position="43"/>
    </location>
</feature>
<evidence type="ECO:0000259" key="9">
    <source>
        <dbReference type="PROSITE" id="PS50048"/>
    </source>
</evidence>
<keyword evidence="2" id="KW-0479">Metal-binding</keyword>
<protein>
    <submittedName>
        <fullName evidence="10">Fungal-specific transcription factor domain-containing protein</fullName>
    </submittedName>
</protein>
<keyword evidence="3" id="KW-0862">Zinc</keyword>
<evidence type="ECO:0000256" key="1">
    <source>
        <dbReference type="ARBA" id="ARBA00004123"/>
    </source>
</evidence>
<dbReference type="GO" id="GO:0003677">
    <property type="term" value="F:DNA binding"/>
    <property type="evidence" value="ECO:0007669"/>
    <property type="project" value="UniProtKB-KW"/>
</dbReference>
<dbReference type="PANTHER" id="PTHR31313">
    <property type="entry name" value="TY1 ENHANCER ACTIVATOR"/>
    <property type="match status" value="1"/>
</dbReference>
<dbReference type="PROSITE" id="PS00463">
    <property type="entry name" value="ZN2_CY6_FUNGAL_1"/>
    <property type="match status" value="1"/>
</dbReference>
<dbReference type="SMART" id="SM00906">
    <property type="entry name" value="Fungal_trans"/>
    <property type="match status" value="1"/>
</dbReference>
<dbReference type="SMART" id="SM00066">
    <property type="entry name" value="GAL4"/>
    <property type="match status" value="1"/>
</dbReference>
<feature type="region of interest" description="Disordered" evidence="8">
    <location>
        <begin position="870"/>
        <end position="917"/>
    </location>
</feature>
<evidence type="ECO:0000256" key="4">
    <source>
        <dbReference type="ARBA" id="ARBA00023015"/>
    </source>
</evidence>
<dbReference type="InterPro" id="IPR001138">
    <property type="entry name" value="Zn2Cys6_DnaBD"/>
</dbReference>
<dbReference type="CDD" id="cd12148">
    <property type="entry name" value="fungal_TF_MHR"/>
    <property type="match status" value="1"/>
</dbReference>
<dbReference type="Proteomes" id="UP001303473">
    <property type="component" value="Unassembled WGS sequence"/>
</dbReference>
<feature type="compositionally biased region" description="Gly residues" evidence="8">
    <location>
        <begin position="991"/>
        <end position="1005"/>
    </location>
</feature>
<name>A0AAN6N2K3_9PEZI</name>
<dbReference type="PANTHER" id="PTHR31313:SF81">
    <property type="entry name" value="TY1 ENHANCER ACTIVATOR"/>
    <property type="match status" value="1"/>
</dbReference>
<feature type="compositionally biased region" description="Low complexity" evidence="8">
    <location>
        <begin position="960"/>
        <end position="990"/>
    </location>
</feature>